<organism evidence="2 3">
    <name type="scientific">Aquatica leii</name>
    <dbReference type="NCBI Taxonomy" id="1421715"/>
    <lineage>
        <taxon>Eukaryota</taxon>
        <taxon>Metazoa</taxon>
        <taxon>Ecdysozoa</taxon>
        <taxon>Arthropoda</taxon>
        <taxon>Hexapoda</taxon>
        <taxon>Insecta</taxon>
        <taxon>Pterygota</taxon>
        <taxon>Neoptera</taxon>
        <taxon>Endopterygota</taxon>
        <taxon>Coleoptera</taxon>
        <taxon>Polyphaga</taxon>
        <taxon>Elateriformia</taxon>
        <taxon>Elateroidea</taxon>
        <taxon>Lampyridae</taxon>
        <taxon>Luciolinae</taxon>
        <taxon>Aquatica</taxon>
    </lineage>
</organism>
<dbReference type="CDD" id="cd10207">
    <property type="entry name" value="ASKHA_NBD_Arp10"/>
    <property type="match status" value="1"/>
</dbReference>
<dbReference type="AlphaFoldDB" id="A0AAN7Q5L5"/>
<comment type="caution">
    <text evidence="2">The sequence shown here is derived from an EMBL/GenBank/DDBJ whole genome shotgun (WGS) entry which is preliminary data.</text>
</comment>
<dbReference type="SUPFAM" id="SSF53067">
    <property type="entry name" value="Actin-like ATPase domain"/>
    <property type="match status" value="2"/>
</dbReference>
<protein>
    <recommendedName>
        <fullName evidence="4">Actin-related protein 10</fullName>
    </recommendedName>
</protein>
<dbReference type="EMBL" id="JARPUR010000001">
    <property type="protein sequence ID" value="KAK4886444.1"/>
    <property type="molecule type" value="Genomic_DNA"/>
</dbReference>
<dbReference type="SMART" id="SM00268">
    <property type="entry name" value="ACTIN"/>
    <property type="match status" value="1"/>
</dbReference>
<evidence type="ECO:0000256" key="1">
    <source>
        <dbReference type="RuleBase" id="RU000487"/>
    </source>
</evidence>
<accession>A0AAN7Q5L5</accession>
<dbReference type="PANTHER" id="PTHR11937">
    <property type="entry name" value="ACTIN"/>
    <property type="match status" value="1"/>
</dbReference>
<evidence type="ECO:0008006" key="4">
    <source>
        <dbReference type="Google" id="ProtNLM"/>
    </source>
</evidence>
<proteinExistence type="inferred from homology"/>
<dbReference type="InterPro" id="IPR043129">
    <property type="entry name" value="ATPase_NBD"/>
</dbReference>
<keyword evidence="3" id="KW-1185">Reference proteome</keyword>
<sequence length="373" mass="42075">MPIYEGIGTITDKLVVVMDIGAAYTKLGFSGEFAPRCIIKSEVLCKESGIMRNIRDYKDKEDLYDLLVDFVHVLYFKYALLSPKDRPVVVVESLLCPTIFRETLAKVLFCHYKVPVLLVVPSHLVCLATLAIDTALVLDIGFSEAIAIPVCHGVPVIHAWQALPLASQAVHDNLRTALATHNTGVTLSDWNLEDVKVRCCFVTPQKRSIEFQKSTPNLTPCPEVKYPLQGSNSIIIPGKVRETMFELFFEEDNDHQCLSTMILDAILKVNVDLRLQLAENIFLVGGTVMTPGFKARLKEELYQQLNNERYSKLKIKTFKFHSPPCKDNYTAWLGGAIYGCTELLSMKGLSRETYLKENRLPDWANMKDNLRTL</sequence>
<dbReference type="Proteomes" id="UP001353858">
    <property type="component" value="Unassembled WGS sequence"/>
</dbReference>
<dbReference type="Pfam" id="PF00022">
    <property type="entry name" value="Actin"/>
    <property type="match status" value="2"/>
</dbReference>
<evidence type="ECO:0000313" key="2">
    <source>
        <dbReference type="EMBL" id="KAK4886444.1"/>
    </source>
</evidence>
<reference evidence="3" key="1">
    <citation type="submission" date="2023-01" db="EMBL/GenBank/DDBJ databases">
        <title>Key to firefly adult light organ development and bioluminescence: homeobox transcription factors regulate luciferase expression and transportation to peroxisome.</title>
        <authorList>
            <person name="Fu X."/>
        </authorList>
    </citation>
    <scope>NUCLEOTIDE SEQUENCE [LARGE SCALE GENOMIC DNA]</scope>
</reference>
<dbReference type="Gene3D" id="3.30.420.40">
    <property type="match status" value="2"/>
</dbReference>
<name>A0AAN7Q5L5_9COLE</name>
<dbReference type="InterPro" id="IPR004000">
    <property type="entry name" value="Actin"/>
</dbReference>
<evidence type="ECO:0000313" key="3">
    <source>
        <dbReference type="Proteomes" id="UP001353858"/>
    </source>
</evidence>
<comment type="similarity">
    <text evidence="1">Belongs to the actin family.</text>
</comment>
<dbReference type="Gene3D" id="3.90.640.10">
    <property type="entry name" value="Actin, Chain A, domain 4"/>
    <property type="match status" value="1"/>
</dbReference>
<gene>
    <name evidence="2" type="ORF">RN001_002715</name>
</gene>